<accession>A0A9N8E7D5</accession>
<comment type="caution">
    <text evidence="3">The sequence shown here is derived from an EMBL/GenBank/DDBJ whole genome shotgun (WGS) entry which is preliminary data.</text>
</comment>
<organism evidence="3 4">
    <name type="scientific">Seminavis robusta</name>
    <dbReference type="NCBI Taxonomy" id="568900"/>
    <lineage>
        <taxon>Eukaryota</taxon>
        <taxon>Sar</taxon>
        <taxon>Stramenopiles</taxon>
        <taxon>Ochrophyta</taxon>
        <taxon>Bacillariophyta</taxon>
        <taxon>Bacillariophyceae</taxon>
        <taxon>Bacillariophycidae</taxon>
        <taxon>Naviculales</taxon>
        <taxon>Naviculaceae</taxon>
        <taxon>Seminavis</taxon>
    </lineage>
</organism>
<feature type="transmembrane region" description="Helical" evidence="2">
    <location>
        <begin position="269"/>
        <end position="290"/>
    </location>
</feature>
<feature type="region of interest" description="Disordered" evidence="1">
    <location>
        <begin position="1"/>
        <end position="129"/>
    </location>
</feature>
<feature type="compositionally biased region" description="Polar residues" evidence="1">
    <location>
        <begin position="331"/>
        <end position="351"/>
    </location>
</feature>
<feature type="compositionally biased region" description="Basic and acidic residues" evidence="1">
    <location>
        <begin position="87"/>
        <end position="97"/>
    </location>
</feature>
<dbReference type="Proteomes" id="UP001153069">
    <property type="component" value="Unassembled WGS sequence"/>
</dbReference>
<keyword evidence="2" id="KW-1133">Transmembrane helix</keyword>
<gene>
    <name evidence="3" type="ORF">SEMRO_700_G189570.1</name>
</gene>
<evidence type="ECO:0000256" key="1">
    <source>
        <dbReference type="SAM" id="MobiDB-lite"/>
    </source>
</evidence>
<dbReference type="EMBL" id="CAICTM010000699">
    <property type="protein sequence ID" value="CAB9515214.1"/>
    <property type="molecule type" value="Genomic_DNA"/>
</dbReference>
<protein>
    <submittedName>
        <fullName evidence="3">Uncharacterized protein</fullName>
    </submittedName>
</protein>
<evidence type="ECO:0000256" key="2">
    <source>
        <dbReference type="SAM" id="Phobius"/>
    </source>
</evidence>
<keyword evidence="4" id="KW-1185">Reference proteome</keyword>
<dbReference type="AlphaFoldDB" id="A0A9N8E7D5"/>
<feature type="region of interest" description="Disordered" evidence="1">
    <location>
        <begin position="309"/>
        <end position="372"/>
    </location>
</feature>
<evidence type="ECO:0000313" key="4">
    <source>
        <dbReference type="Proteomes" id="UP001153069"/>
    </source>
</evidence>
<sequence length="389" mass="42283">MEVGNSDTQRRNDQTNNEGGAIGVVKKEGLCSDFSARSSPDDPPVRNVATTINMNGDAPITKKRHEGASQKDPSIINGLELPAEKTMSGDEKWHHDEEEVPSESQNRDHPATNVLGSAHKGSEENDGTKPVLAKTLHQEQLNLPSDASEPSDCSNDSHIAEVGKPTLLADQATNEFNVVANPLAQLDTIPDDDSITSQNDDEESAIPEAHPDSLYHLAHTLGSILDGWNDTKSDKQKATTDMEEAILFVGDEEETEDARCPTSCKEVTAADWIAIVTAILFAMLLGLVYLRPDQDTVVIARNRFQNRGEHGGNTFLRSTAPGPSPSPSATIHGSNSSEKNNTEPALTSTMLKKSSKESNSTRNRRNTLSNDSAARSSWYVLEEDEYKLI</sequence>
<keyword evidence="2" id="KW-0812">Transmembrane</keyword>
<feature type="compositionally biased region" description="Low complexity" evidence="1">
    <location>
        <begin position="357"/>
        <end position="372"/>
    </location>
</feature>
<keyword evidence="2" id="KW-0472">Membrane</keyword>
<evidence type="ECO:0000313" key="3">
    <source>
        <dbReference type="EMBL" id="CAB9515214.1"/>
    </source>
</evidence>
<proteinExistence type="predicted"/>
<name>A0A9N8E7D5_9STRA</name>
<reference evidence="3" key="1">
    <citation type="submission" date="2020-06" db="EMBL/GenBank/DDBJ databases">
        <authorList>
            <consortium name="Plant Systems Biology data submission"/>
        </authorList>
    </citation>
    <scope>NUCLEOTIDE SEQUENCE</scope>
    <source>
        <strain evidence="3">D6</strain>
    </source>
</reference>